<evidence type="ECO:0000313" key="4">
    <source>
        <dbReference type="EMBL" id="QNN74727.1"/>
    </source>
</evidence>
<evidence type="ECO:0000313" key="5">
    <source>
        <dbReference type="Proteomes" id="UP000515800"/>
    </source>
</evidence>
<keyword evidence="5" id="KW-1185">Reference proteome</keyword>
<dbReference type="EMBL" id="CP060724">
    <property type="protein sequence ID" value="QNN74727.1"/>
    <property type="molecule type" value="Genomic_DNA"/>
</dbReference>
<gene>
    <name evidence="4" type="ORF">H9L19_04720</name>
</gene>
<reference evidence="4 5" key="1">
    <citation type="submission" date="2020-08" db="EMBL/GenBank/DDBJ databases">
        <title>Genome sequence of Weissella diestrammenae KACC 16890T.</title>
        <authorList>
            <person name="Hyun D.-W."/>
            <person name="Bae J.-W."/>
        </authorList>
    </citation>
    <scope>NUCLEOTIDE SEQUENCE [LARGE SCALE GENOMIC DNA]</scope>
    <source>
        <strain evidence="4 5">KACC 16890</strain>
    </source>
</reference>
<keyword evidence="2" id="KW-1133">Transmembrane helix</keyword>
<keyword evidence="2" id="KW-0812">Transmembrane</keyword>
<accession>A0A7G9T3Q2</accession>
<feature type="region of interest" description="Disordered" evidence="1">
    <location>
        <begin position="480"/>
        <end position="588"/>
    </location>
</feature>
<keyword evidence="2" id="KW-0472">Membrane</keyword>
<dbReference type="RefSeq" id="WP_187528562.1">
    <property type="nucleotide sequence ID" value="NZ_CP060724.1"/>
</dbReference>
<dbReference type="NCBIfam" id="NF046089">
    <property type="entry name" value="CD3337_EF1877"/>
    <property type="match status" value="1"/>
</dbReference>
<evidence type="ECO:0000256" key="2">
    <source>
        <dbReference type="SAM" id="Phobius"/>
    </source>
</evidence>
<evidence type="ECO:0000256" key="1">
    <source>
        <dbReference type="SAM" id="MobiDB-lite"/>
    </source>
</evidence>
<name>A0A7G9T3Q2_9LACO</name>
<feature type="compositionally biased region" description="Basic and acidic residues" evidence="1">
    <location>
        <begin position="578"/>
        <end position="588"/>
    </location>
</feature>
<organism evidence="4 5">
    <name type="scientific">Weissella diestrammenae</name>
    <dbReference type="NCBI Taxonomy" id="1162633"/>
    <lineage>
        <taxon>Bacteria</taxon>
        <taxon>Bacillati</taxon>
        <taxon>Bacillota</taxon>
        <taxon>Bacilli</taxon>
        <taxon>Lactobacillales</taxon>
        <taxon>Lactobacillaceae</taxon>
        <taxon>Weissella</taxon>
    </lineage>
</organism>
<feature type="region of interest" description="Disordered" evidence="1">
    <location>
        <begin position="30"/>
        <end position="71"/>
    </location>
</feature>
<feature type="transmembrane region" description="Helical" evidence="2">
    <location>
        <begin position="326"/>
        <end position="349"/>
    </location>
</feature>
<feature type="compositionally biased region" description="Polar residues" evidence="1">
    <location>
        <begin position="508"/>
        <end position="520"/>
    </location>
</feature>
<feature type="transmembrane region" description="Helical" evidence="2">
    <location>
        <begin position="355"/>
        <end position="373"/>
    </location>
</feature>
<dbReference type="KEGG" id="wdi:H9L19_04720"/>
<keyword evidence="3" id="KW-0732">Signal</keyword>
<dbReference type="InterPro" id="IPR058112">
    <property type="entry name" value="CD3337_EF1877-like"/>
</dbReference>
<feature type="signal peptide" evidence="3">
    <location>
        <begin position="1"/>
        <end position="27"/>
    </location>
</feature>
<protein>
    <submittedName>
        <fullName evidence="4">Uncharacterized protein</fullName>
    </submittedName>
</protein>
<dbReference type="AlphaFoldDB" id="A0A7G9T3Q2"/>
<feature type="compositionally biased region" description="Polar residues" evidence="1">
    <location>
        <begin position="33"/>
        <end position="66"/>
    </location>
</feature>
<feature type="transmembrane region" description="Helical" evidence="2">
    <location>
        <begin position="380"/>
        <end position="408"/>
    </location>
</feature>
<sequence>MCKFKYVMSAVVVIMTAFLFATNTVSADERLPNNDTHLSGSDIASNGESSKDNTNQVHDNNTSGLNNLKEEDNGVNRENIRRWIDEGDIDEINKNIIDNYKIYTEISNWNDFSTMGAHFLSDLFMGINKDIVYALFDKIIAVVFDLTSVDKSTNKVMTHATKFTVNIWQNQSFKPIVYSVFAFALVWAFVSQFVGKNGVRGILSIILIFVIGSTWIAGGGSVLTKINTMTSTIQKEVFIASKDTGTDKMSDSTTFQQAIRYQFFKRAIERPFYLGNFGTADPNKIDKKKMGDPEDFYGGYVNSNNVSDYSDNPYVSKDGKKAWKQFATSFVAPFMSIAYGIPVVMIGLLNLFLEIASVILYYVTPFVLLLSLIPRYSKSLFDLILMTFVVLFGKVFLIFGILIVNWVQEFADSLVPVNDMGSALANGAVYVGVMVIIWKKKGGFFSAITGSRAMQAGLDKVSLSKPLNAATNRGKQLINKYQTVSQPRSGNNAGDNKNNDKKSSQQATGKPSSSGRNTNVDENDVKKADETRATARNTTLDKSSSKSDATIGAKTTNTSASQVNVDEVIDRDRKRREARSERLKHDLN</sequence>
<feature type="chain" id="PRO_5028801569" evidence="3">
    <location>
        <begin position="28"/>
        <end position="588"/>
    </location>
</feature>
<feature type="transmembrane region" description="Helical" evidence="2">
    <location>
        <begin position="176"/>
        <end position="195"/>
    </location>
</feature>
<feature type="transmembrane region" description="Helical" evidence="2">
    <location>
        <begin position="201"/>
        <end position="223"/>
    </location>
</feature>
<feature type="compositionally biased region" description="Basic and acidic residues" evidence="1">
    <location>
        <begin position="523"/>
        <end position="533"/>
    </location>
</feature>
<proteinExistence type="predicted"/>
<feature type="compositionally biased region" description="Polar residues" evidence="1">
    <location>
        <begin position="534"/>
        <end position="564"/>
    </location>
</feature>
<feature type="transmembrane region" description="Helical" evidence="2">
    <location>
        <begin position="420"/>
        <end position="438"/>
    </location>
</feature>
<dbReference type="Proteomes" id="UP000515800">
    <property type="component" value="Chromosome"/>
</dbReference>
<evidence type="ECO:0000256" key="3">
    <source>
        <dbReference type="SAM" id="SignalP"/>
    </source>
</evidence>